<dbReference type="PANTHER" id="PTHR32305">
    <property type="match status" value="1"/>
</dbReference>
<evidence type="ECO:0000313" key="5">
    <source>
        <dbReference type="Proteomes" id="UP000594205"/>
    </source>
</evidence>
<feature type="transmembrane region" description="Helical" evidence="2">
    <location>
        <begin position="151"/>
        <end position="171"/>
    </location>
</feature>
<dbReference type="RefSeq" id="WP_194045050.1">
    <property type="nucleotide sequence ID" value="NZ_CP063373.1"/>
</dbReference>
<dbReference type="EMBL" id="CP063373">
    <property type="protein sequence ID" value="QOV37743.1"/>
    <property type="molecule type" value="Genomic_DNA"/>
</dbReference>
<dbReference type="InterPro" id="IPR056823">
    <property type="entry name" value="TEN-like_YD-shell"/>
</dbReference>
<dbReference type="AlphaFoldDB" id="A0A7M2SQH4"/>
<feature type="transmembrane region" description="Helical" evidence="2">
    <location>
        <begin position="183"/>
        <end position="202"/>
    </location>
</feature>
<keyword evidence="2" id="KW-0472">Membrane</keyword>
<feature type="domain" description="Teneurin-like YD-shell" evidence="3">
    <location>
        <begin position="6"/>
        <end position="96"/>
    </location>
</feature>
<keyword evidence="2" id="KW-0812">Transmembrane</keyword>
<accession>A0A7M2SQH4</accession>
<dbReference type="InterPro" id="IPR050708">
    <property type="entry name" value="T6SS_VgrG/RHS"/>
</dbReference>
<reference evidence="4 5" key="1">
    <citation type="submission" date="2020-10" db="EMBL/GenBank/DDBJ databases">
        <title>Streptomyces ferrugineus complate genome analysis.</title>
        <authorList>
            <person name="Anwar N."/>
        </authorList>
    </citation>
    <scope>NUCLEOTIDE SEQUENCE [LARGE SCALE GENOMIC DNA]</scope>
    <source>
        <strain evidence="4 5">CCTCC AA2014009</strain>
    </source>
</reference>
<dbReference type="PANTHER" id="PTHR32305:SF15">
    <property type="entry name" value="PROTEIN RHSA-RELATED"/>
    <property type="match status" value="1"/>
</dbReference>
<keyword evidence="1" id="KW-0677">Repeat</keyword>
<dbReference type="NCBIfam" id="TIGR03696">
    <property type="entry name" value="Rhs_assc_core"/>
    <property type="match status" value="1"/>
</dbReference>
<keyword evidence="2" id="KW-1133">Transmembrane helix</keyword>
<evidence type="ECO:0000256" key="1">
    <source>
        <dbReference type="ARBA" id="ARBA00022737"/>
    </source>
</evidence>
<keyword evidence="5" id="KW-1185">Reference proteome</keyword>
<gene>
    <name evidence="4" type="ORF">IM697_04795</name>
</gene>
<dbReference type="Proteomes" id="UP000594205">
    <property type="component" value="Chromosome"/>
</dbReference>
<name>A0A7M2SQH4_9ACTN</name>
<protein>
    <submittedName>
        <fullName evidence="4">RHS repeat-associated core domain-containing protein</fullName>
    </submittedName>
</protein>
<organism evidence="4 5">
    <name type="scientific">Streptomyces ferrugineus</name>
    <dbReference type="NCBI Taxonomy" id="1413221"/>
    <lineage>
        <taxon>Bacteria</taxon>
        <taxon>Bacillati</taxon>
        <taxon>Actinomycetota</taxon>
        <taxon>Actinomycetes</taxon>
        <taxon>Kitasatosporales</taxon>
        <taxon>Streptomycetaceae</taxon>
        <taxon>Streptomyces</taxon>
    </lineage>
</organism>
<dbReference type="InterPro" id="IPR022385">
    <property type="entry name" value="Rhs_assc_core"/>
</dbReference>
<feature type="transmembrane region" description="Helical" evidence="2">
    <location>
        <begin position="122"/>
        <end position="145"/>
    </location>
</feature>
<evidence type="ECO:0000313" key="4">
    <source>
        <dbReference type="EMBL" id="QOV37743.1"/>
    </source>
</evidence>
<dbReference type="KEGG" id="sfeu:IM697_04795"/>
<dbReference type="Gene3D" id="2.180.10.10">
    <property type="entry name" value="RHS repeat-associated core"/>
    <property type="match status" value="1"/>
</dbReference>
<evidence type="ECO:0000259" key="3">
    <source>
        <dbReference type="Pfam" id="PF25023"/>
    </source>
</evidence>
<dbReference type="Pfam" id="PF25023">
    <property type="entry name" value="TEN_YD-shell"/>
    <property type="match status" value="1"/>
</dbReference>
<sequence>MNFTREPSGNLHSFRTKDETHYYLTDALGTVEAVANSQGEKVNWYYYSPNGITDATEQVPQPHRFTGGYQDPTGLYHFNARYYDPQIGRFTQPDPSGLSTNPYLYASGDPANRIDPSGLIDLGGIFGSMAVGSAAAFAVGTAIFVSGGSALVAATVGAAVGGCAGGAYSAWDAGGSPLEIGQACFGGAVLFGVPAYAGGILMS</sequence>
<evidence type="ECO:0000256" key="2">
    <source>
        <dbReference type="SAM" id="Phobius"/>
    </source>
</evidence>
<proteinExistence type="predicted"/>